<evidence type="ECO:0000256" key="1">
    <source>
        <dbReference type="SAM" id="MobiDB-lite"/>
    </source>
</evidence>
<feature type="region of interest" description="Disordered" evidence="1">
    <location>
        <begin position="217"/>
        <end position="242"/>
    </location>
</feature>
<dbReference type="EMBL" id="JARIHO010000004">
    <property type="protein sequence ID" value="KAJ7363027.1"/>
    <property type="molecule type" value="Genomic_DNA"/>
</dbReference>
<evidence type="ECO:0000313" key="3">
    <source>
        <dbReference type="Proteomes" id="UP001218218"/>
    </source>
</evidence>
<name>A0AAD7F2M2_9AGAR</name>
<feature type="compositionally biased region" description="Basic residues" evidence="1">
    <location>
        <begin position="50"/>
        <end position="59"/>
    </location>
</feature>
<protein>
    <submittedName>
        <fullName evidence="2">Uncharacterized protein</fullName>
    </submittedName>
</protein>
<comment type="caution">
    <text evidence="2">The sequence shown here is derived from an EMBL/GenBank/DDBJ whole genome shotgun (WGS) entry which is preliminary data.</text>
</comment>
<accession>A0AAD7F2M2</accession>
<proteinExistence type="predicted"/>
<sequence length="260" mass="29752">MLPKSERQCARVPMESKCQLSTRRTTSARPVPRSAPRRTHGMRTAGLHLDRKHKERRGLKQPSLPHARTPHPCPPACPKSEGRQRPPAHLRVCTRAAPHSPLRWDERTARSSLETGRDGDEGRREEDGGGAGLRGAREPSPVLRNGYRATRWKVVGWMTLNSREIRLRVGETQRETFRAGVGCAHRQARRRTEDLKLSINCQLQPSPIQELRTNQGRMDWKDADRRTSNKRGEATRQWPIESSCNRRRIRRQDVQVTAPS</sequence>
<dbReference type="Proteomes" id="UP001218218">
    <property type="component" value="Unassembled WGS sequence"/>
</dbReference>
<reference evidence="2" key="1">
    <citation type="submission" date="2023-03" db="EMBL/GenBank/DDBJ databases">
        <title>Massive genome expansion in bonnet fungi (Mycena s.s.) driven by repeated elements and novel gene families across ecological guilds.</title>
        <authorList>
            <consortium name="Lawrence Berkeley National Laboratory"/>
            <person name="Harder C.B."/>
            <person name="Miyauchi S."/>
            <person name="Viragh M."/>
            <person name="Kuo A."/>
            <person name="Thoen E."/>
            <person name="Andreopoulos B."/>
            <person name="Lu D."/>
            <person name="Skrede I."/>
            <person name="Drula E."/>
            <person name="Henrissat B."/>
            <person name="Morin E."/>
            <person name="Kohler A."/>
            <person name="Barry K."/>
            <person name="LaButti K."/>
            <person name="Morin E."/>
            <person name="Salamov A."/>
            <person name="Lipzen A."/>
            <person name="Mereny Z."/>
            <person name="Hegedus B."/>
            <person name="Baldrian P."/>
            <person name="Stursova M."/>
            <person name="Weitz H."/>
            <person name="Taylor A."/>
            <person name="Grigoriev I.V."/>
            <person name="Nagy L.G."/>
            <person name="Martin F."/>
            <person name="Kauserud H."/>
        </authorList>
    </citation>
    <scope>NUCLEOTIDE SEQUENCE</scope>
    <source>
        <strain evidence="2">CBHHK002</strain>
    </source>
</reference>
<organism evidence="2 3">
    <name type="scientific">Mycena albidolilacea</name>
    <dbReference type="NCBI Taxonomy" id="1033008"/>
    <lineage>
        <taxon>Eukaryota</taxon>
        <taxon>Fungi</taxon>
        <taxon>Dikarya</taxon>
        <taxon>Basidiomycota</taxon>
        <taxon>Agaricomycotina</taxon>
        <taxon>Agaricomycetes</taxon>
        <taxon>Agaricomycetidae</taxon>
        <taxon>Agaricales</taxon>
        <taxon>Marasmiineae</taxon>
        <taxon>Mycenaceae</taxon>
        <taxon>Mycena</taxon>
    </lineage>
</organism>
<feature type="compositionally biased region" description="Basic and acidic residues" evidence="1">
    <location>
        <begin position="218"/>
        <end position="234"/>
    </location>
</feature>
<dbReference type="AlphaFoldDB" id="A0AAD7F2M2"/>
<gene>
    <name evidence="2" type="ORF">DFH08DRAFT_329342</name>
</gene>
<evidence type="ECO:0000313" key="2">
    <source>
        <dbReference type="EMBL" id="KAJ7363027.1"/>
    </source>
</evidence>
<feature type="compositionally biased region" description="Basic and acidic residues" evidence="1">
    <location>
        <begin position="103"/>
        <end position="127"/>
    </location>
</feature>
<feature type="region of interest" description="Disordered" evidence="1">
    <location>
        <begin position="1"/>
        <end position="88"/>
    </location>
</feature>
<keyword evidence="3" id="KW-1185">Reference proteome</keyword>
<feature type="region of interest" description="Disordered" evidence="1">
    <location>
        <begin position="103"/>
        <end position="141"/>
    </location>
</feature>